<dbReference type="EMBL" id="VLTL01000077">
    <property type="protein sequence ID" value="KAA0162717.1"/>
    <property type="molecule type" value="Genomic_DNA"/>
</dbReference>
<dbReference type="CDD" id="cd01721">
    <property type="entry name" value="Sm_D3"/>
    <property type="match status" value="1"/>
</dbReference>
<keyword evidence="4" id="KW-0963">Cytoplasm</keyword>
<dbReference type="EMBL" id="VLTM01000101">
    <property type="protein sequence ID" value="KAA0153251.1"/>
    <property type="molecule type" value="Genomic_DNA"/>
</dbReference>
<accession>A0A5A8CW99</accession>
<dbReference type="Pfam" id="PF01423">
    <property type="entry name" value="LSM"/>
    <property type="match status" value="1"/>
</dbReference>
<keyword evidence="8 9" id="KW-0687">Ribonucleoprotein</keyword>
<evidence type="ECO:0000313" key="11">
    <source>
        <dbReference type="EMBL" id="KAA0153251.1"/>
    </source>
</evidence>
<dbReference type="AlphaFoldDB" id="A0A5A8CW99"/>
<dbReference type="InterPro" id="IPR047575">
    <property type="entry name" value="Sm"/>
</dbReference>
<evidence type="ECO:0000313" key="13">
    <source>
        <dbReference type="EMBL" id="KAA0162717.1"/>
    </source>
</evidence>
<evidence type="ECO:0000313" key="15">
    <source>
        <dbReference type="Proteomes" id="UP000322899"/>
    </source>
</evidence>
<dbReference type="Gene3D" id="2.30.30.100">
    <property type="match status" value="1"/>
</dbReference>
<dbReference type="InterPro" id="IPR034099">
    <property type="entry name" value="SmD3"/>
</dbReference>
<evidence type="ECO:0000313" key="16">
    <source>
        <dbReference type="Proteomes" id="UP000323011"/>
    </source>
</evidence>
<dbReference type="PROSITE" id="PS52002">
    <property type="entry name" value="SM"/>
    <property type="match status" value="1"/>
</dbReference>
<dbReference type="Proteomes" id="UP000324907">
    <property type="component" value="Unassembled WGS sequence"/>
</dbReference>
<evidence type="ECO:0000313" key="12">
    <source>
        <dbReference type="EMBL" id="KAA0156657.1"/>
    </source>
</evidence>
<evidence type="ECO:0000256" key="5">
    <source>
        <dbReference type="ARBA" id="ARBA00022664"/>
    </source>
</evidence>
<dbReference type="Proteomes" id="UP000322899">
    <property type="component" value="Unassembled WGS sequence"/>
</dbReference>
<evidence type="ECO:0000256" key="3">
    <source>
        <dbReference type="ARBA" id="ARBA00008146"/>
    </source>
</evidence>
<evidence type="ECO:0000256" key="6">
    <source>
        <dbReference type="ARBA" id="ARBA00023187"/>
    </source>
</evidence>
<protein>
    <recommendedName>
        <fullName evidence="9">Small nuclear ribonucleoprotein Sm D3</fullName>
        <shortName evidence="9">Sm-D3</shortName>
    </recommendedName>
    <alternativeName>
        <fullName evidence="9">snRNP core protein D3</fullName>
    </alternativeName>
</protein>
<reference evidence="15 16" key="1">
    <citation type="submission" date="2019-07" db="EMBL/GenBank/DDBJ databases">
        <title>Genomes of Cafeteria roenbergensis.</title>
        <authorList>
            <person name="Fischer M.G."/>
            <person name="Hackl T."/>
            <person name="Roman M."/>
        </authorList>
    </citation>
    <scope>NUCLEOTIDE SEQUENCE [LARGE SCALE GENOMIC DNA]</scope>
    <source>
        <strain evidence="12 16">BVI</strain>
        <strain evidence="11 18">Cflag</strain>
        <strain evidence="14 15">E4-10P</strain>
        <strain evidence="13 17">RCC970-E3</strain>
    </source>
</reference>
<comment type="caution">
    <text evidence="12">The sequence shown here is derived from an EMBL/GenBank/DDBJ whole genome shotgun (WGS) entry which is preliminary data.</text>
</comment>
<name>A0A5A8CW99_CAFRO</name>
<evidence type="ECO:0000259" key="10">
    <source>
        <dbReference type="PROSITE" id="PS52002"/>
    </source>
</evidence>
<dbReference type="EMBL" id="VLTN01000003">
    <property type="protein sequence ID" value="KAA0156657.1"/>
    <property type="molecule type" value="Genomic_DNA"/>
</dbReference>
<dbReference type="OMA" id="HESEGHV"/>
<dbReference type="FunFam" id="2.30.30.100:FF:000002">
    <property type="entry name" value="Small nuclear ribonucleoprotein Sm D3"/>
    <property type="match status" value="1"/>
</dbReference>
<evidence type="ECO:0000256" key="1">
    <source>
        <dbReference type="ARBA" id="ARBA00004123"/>
    </source>
</evidence>
<evidence type="ECO:0000256" key="7">
    <source>
        <dbReference type="ARBA" id="ARBA00023242"/>
    </source>
</evidence>
<dbReference type="Proteomes" id="UP000325113">
    <property type="component" value="Unassembled WGS sequence"/>
</dbReference>
<evidence type="ECO:0000256" key="8">
    <source>
        <dbReference type="ARBA" id="ARBA00023274"/>
    </source>
</evidence>
<evidence type="ECO:0000256" key="2">
    <source>
        <dbReference type="ARBA" id="ARBA00004514"/>
    </source>
</evidence>
<proteinExistence type="inferred from homology"/>
<dbReference type="PANTHER" id="PTHR23338">
    <property type="entry name" value="SMALL NUCLEAR RIBONUCLEOPROTEIN SM"/>
    <property type="match status" value="1"/>
</dbReference>
<dbReference type="GO" id="GO:0005829">
    <property type="term" value="C:cytosol"/>
    <property type="evidence" value="ECO:0007669"/>
    <property type="project" value="UniProtKB-SubCell"/>
</dbReference>
<keyword evidence="7 9" id="KW-0539">Nucleus</keyword>
<evidence type="ECO:0000313" key="18">
    <source>
        <dbReference type="Proteomes" id="UP000325113"/>
    </source>
</evidence>
<dbReference type="SUPFAM" id="SSF50182">
    <property type="entry name" value="Sm-like ribonucleoproteins"/>
    <property type="match status" value="1"/>
</dbReference>
<comment type="similarity">
    <text evidence="3 9">Belongs to the snRNP core protein family.</text>
</comment>
<evidence type="ECO:0000313" key="14">
    <source>
        <dbReference type="EMBL" id="KAA0177424.1"/>
    </source>
</evidence>
<dbReference type="GO" id="GO:0003723">
    <property type="term" value="F:RNA binding"/>
    <property type="evidence" value="ECO:0007669"/>
    <property type="project" value="InterPro"/>
</dbReference>
<keyword evidence="6 9" id="KW-0508">mRNA splicing</keyword>
<keyword evidence="16" id="KW-1185">Reference proteome</keyword>
<feature type="domain" description="Sm" evidence="10">
    <location>
        <begin position="5"/>
        <end position="77"/>
    </location>
</feature>
<evidence type="ECO:0000313" key="17">
    <source>
        <dbReference type="Proteomes" id="UP000324907"/>
    </source>
</evidence>
<dbReference type="GO" id="GO:0000387">
    <property type="term" value="P:spliceosomal snRNP assembly"/>
    <property type="evidence" value="ECO:0007669"/>
    <property type="project" value="UniProtKB-UniRule"/>
</dbReference>
<evidence type="ECO:0000256" key="4">
    <source>
        <dbReference type="ARBA" id="ARBA00022490"/>
    </source>
</evidence>
<sequence>MDGGVPVKLLHEAQGHPVTLELKNGELYRGVLVESDSAMNCQMRNVVFTARDGRRTRMENVFLRGTQVRLALLPDILQSAPMFKKLAEAAKARRSGGAA</sequence>
<keyword evidence="5 9" id="KW-0507">mRNA processing</keyword>
<gene>
    <name evidence="14" type="ORF">FNF27_01202</name>
    <name evidence="13" type="ORF">FNF28_04598</name>
    <name evidence="12" type="ORF">FNF29_00768</name>
    <name evidence="11" type="ORF">FNF31_06495</name>
</gene>
<comment type="subcellular location">
    <subcellularLocation>
        <location evidence="2">Cytoplasm</location>
        <location evidence="2">Cytosol</location>
    </subcellularLocation>
    <subcellularLocation>
        <location evidence="1 9">Nucleus</location>
    </subcellularLocation>
</comment>
<dbReference type="InterPro" id="IPR010920">
    <property type="entry name" value="LSM_dom_sf"/>
</dbReference>
<dbReference type="SMART" id="SM00651">
    <property type="entry name" value="Sm"/>
    <property type="match status" value="1"/>
</dbReference>
<dbReference type="EMBL" id="VLTO01000004">
    <property type="protein sequence ID" value="KAA0177424.1"/>
    <property type="molecule type" value="Genomic_DNA"/>
</dbReference>
<organism evidence="12 16">
    <name type="scientific">Cafeteria roenbergensis</name>
    <name type="common">Marine flagellate</name>
    <dbReference type="NCBI Taxonomy" id="33653"/>
    <lineage>
        <taxon>Eukaryota</taxon>
        <taxon>Sar</taxon>
        <taxon>Stramenopiles</taxon>
        <taxon>Bigyra</taxon>
        <taxon>Opalozoa</taxon>
        <taxon>Bicosoecida</taxon>
        <taxon>Cafeteriaceae</taxon>
        <taxon>Cafeteria</taxon>
    </lineage>
</organism>
<evidence type="ECO:0000256" key="9">
    <source>
        <dbReference type="RuleBase" id="RU365050"/>
    </source>
</evidence>
<dbReference type="GO" id="GO:0005681">
    <property type="term" value="C:spliceosomal complex"/>
    <property type="evidence" value="ECO:0007669"/>
    <property type="project" value="InterPro"/>
</dbReference>
<dbReference type="Proteomes" id="UP000323011">
    <property type="component" value="Unassembled WGS sequence"/>
</dbReference>
<dbReference type="OrthoDB" id="6425924at2759"/>
<dbReference type="InterPro" id="IPR027141">
    <property type="entry name" value="LSm4/Sm_D1/D3"/>
</dbReference>
<dbReference type="InterPro" id="IPR001163">
    <property type="entry name" value="Sm_dom_euk/arc"/>
</dbReference>